<dbReference type="InterPro" id="IPR016047">
    <property type="entry name" value="M23ase_b-sheet_dom"/>
</dbReference>
<name>A0ABX6YP03_9MICO</name>
<keyword evidence="2" id="KW-1133">Transmembrane helix</keyword>
<keyword evidence="5" id="KW-1185">Reference proteome</keyword>
<keyword evidence="2" id="KW-0812">Transmembrane</keyword>
<dbReference type="Proteomes" id="UP000662814">
    <property type="component" value="Chromosome"/>
</dbReference>
<reference evidence="4 5" key="1">
    <citation type="submission" date="2020-12" db="EMBL/GenBank/DDBJ databases">
        <title>Microbacterium sp. HY060.</title>
        <authorList>
            <person name="Zhou J."/>
        </authorList>
    </citation>
    <scope>NUCLEOTIDE SEQUENCE [LARGE SCALE GENOMIC DNA]</scope>
    <source>
        <strain evidence="4 5">HY60</strain>
    </source>
</reference>
<protein>
    <submittedName>
        <fullName evidence="4">M23 family metallopeptidase</fullName>
    </submittedName>
</protein>
<evidence type="ECO:0000313" key="4">
    <source>
        <dbReference type="EMBL" id="QPZ40294.1"/>
    </source>
</evidence>
<feature type="transmembrane region" description="Helical" evidence="2">
    <location>
        <begin position="42"/>
        <end position="65"/>
    </location>
</feature>
<dbReference type="PANTHER" id="PTHR21666:SF270">
    <property type="entry name" value="MUREIN HYDROLASE ACTIVATOR ENVC"/>
    <property type="match status" value="1"/>
</dbReference>
<accession>A0ABX6YP03</accession>
<dbReference type="Gene3D" id="2.70.70.10">
    <property type="entry name" value="Glucose Permease (Domain IIA)"/>
    <property type="match status" value="1"/>
</dbReference>
<dbReference type="SUPFAM" id="SSF51261">
    <property type="entry name" value="Duplicated hybrid motif"/>
    <property type="match status" value="1"/>
</dbReference>
<evidence type="ECO:0000259" key="3">
    <source>
        <dbReference type="Pfam" id="PF01551"/>
    </source>
</evidence>
<evidence type="ECO:0000313" key="5">
    <source>
        <dbReference type="Proteomes" id="UP000662814"/>
    </source>
</evidence>
<dbReference type="EMBL" id="CP061169">
    <property type="protein sequence ID" value="QPZ40294.1"/>
    <property type="molecule type" value="Genomic_DNA"/>
</dbReference>
<gene>
    <name evidence="4" type="ORF">HCR76_10350</name>
</gene>
<feature type="region of interest" description="Disordered" evidence="1">
    <location>
        <begin position="125"/>
        <end position="160"/>
    </location>
</feature>
<dbReference type="CDD" id="cd12797">
    <property type="entry name" value="M23_peptidase"/>
    <property type="match status" value="1"/>
</dbReference>
<feature type="region of interest" description="Disordered" evidence="1">
    <location>
        <begin position="1"/>
        <end position="37"/>
    </location>
</feature>
<sequence>MEARRQTNRGALRSSTPAATRPTPPAAQAKQPRSRRSVARSWASTAIVGLVVPGLFATMALPSYASPEAAGTHGPSSYDIATASAQTLDASDVAVEPAMNLVRDIYGATTSEELEAARKAAEAEAAAKRAREQAREDSANDSTGGGGPYSAIAGDGSVRWPLPGRGTIGDGFMSRGGSHHGVDILIAGGTPIGSVADGVVVVSQESYGGYGVGVVVEHNIGGQTVRSTYGHMTYGSRQVSVGQHVTAGQVLGLVGSTGRSTANHLHIEITINGGLVDPLGWLRANGAY</sequence>
<dbReference type="Pfam" id="PF01551">
    <property type="entry name" value="Peptidase_M23"/>
    <property type="match status" value="1"/>
</dbReference>
<feature type="compositionally biased region" description="Low complexity" evidence="1">
    <location>
        <begin position="16"/>
        <end position="31"/>
    </location>
</feature>
<keyword evidence="2" id="KW-0472">Membrane</keyword>
<dbReference type="PANTHER" id="PTHR21666">
    <property type="entry name" value="PEPTIDASE-RELATED"/>
    <property type="match status" value="1"/>
</dbReference>
<organism evidence="4 5">
    <name type="scientific">Paramicrobacterium chengjingii</name>
    <dbReference type="NCBI Taxonomy" id="2769067"/>
    <lineage>
        <taxon>Bacteria</taxon>
        <taxon>Bacillati</taxon>
        <taxon>Actinomycetota</taxon>
        <taxon>Actinomycetes</taxon>
        <taxon>Micrococcales</taxon>
        <taxon>Microbacteriaceae</taxon>
        <taxon>Paramicrobacterium</taxon>
    </lineage>
</organism>
<dbReference type="InterPro" id="IPR050570">
    <property type="entry name" value="Cell_wall_metabolism_enzyme"/>
</dbReference>
<evidence type="ECO:0000256" key="1">
    <source>
        <dbReference type="SAM" id="MobiDB-lite"/>
    </source>
</evidence>
<dbReference type="InterPro" id="IPR011055">
    <property type="entry name" value="Dup_hybrid_motif"/>
</dbReference>
<proteinExistence type="predicted"/>
<evidence type="ECO:0000256" key="2">
    <source>
        <dbReference type="SAM" id="Phobius"/>
    </source>
</evidence>
<feature type="compositionally biased region" description="Basic and acidic residues" evidence="1">
    <location>
        <begin position="125"/>
        <end position="138"/>
    </location>
</feature>
<feature type="domain" description="M23ase beta-sheet core" evidence="3">
    <location>
        <begin position="178"/>
        <end position="278"/>
    </location>
</feature>